<dbReference type="Proteomes" id="UP000724874">
    <property type="component" value="Unassembled WGS sequence"/>
</dbReference>
<comment type="caution">
    <text evidence="2">The sequence shown here is derived from an EMBL/GenBank/DDBJ whole genome shotgun (WGS) entry which is preliminary data.</text>
</comment>
<name>A0A9P5NQ99_GYMJU</name>
<accession>A0A9P5NQ99</accession>
<dbReference type="Gene3D" id="3.40.50.1820">
    <property type="entry name" value="alpha/beta hydrolase"/>
    <property type="match status" value="1"/>
</dbReference>
<organism evidence="2 3">
    <name type="scientific">Gymnopilus junonius</name>
    <name type="common">Spectacular rustgill mushroom</name>
    <name type="synonym">Gymnopilus spectabilis subsp. junonius</name>
    <dbReference type="NCBI Taxonomy" id="109634"/>
    <lineage>
        <taxon>Eukaryota</taxon>
        <taxon>Fungi</taxon>
        <taxon>Dikarya</taxon>
        <taxon>Basidiomycota</taxon>
        <taxon>Agaricomycotina</taxon>
        <taxon>Agaricomycetes</taxon>
        <taxon>Agaricomycetidae</taxon>
        <taxon>Agaricales</taxon>
        <taxon>Agaricineae</taxon>
        <taxon>Hymenogastraceae</taxon>
        <taxon>Gymnopilus</taxon>
    </lineage>
</organism>
<dbReference type="Pfam" id="PF01738">
    <property type="entry name" value="DLH"/>
    <property type="match status" value="1"/>
</dbReference>
<dbReference type="EMBL" id="JADNYJ010000048">
    <property type="protein sequence ID" value="KAF8900269.1"/>
    <property type="molecule type" value="Genomic_DNA"/>
</dbReference>
<dbReference type="InterPro" id="IPR029058">
    <property type="entry name" value="AB_hydrolase_fold"/>
</dbReference>
<dbReference type="PANTHER" id="PTHR17630:SF44">
    <property type="entry name" value="PROTEIN AIM2"/>
    <property type="match status" value="1"/>
</dbReference>
<protein>
    <recommendedName>
        <fullName evidence="1">Dienelactone hydrolase domain-containing protein</fullName>
    </recommendedName>
</protein>
<dbReference type="AlphaFoldDB" id="A0A9P5NQ99"/>
<dbReference type="OrthoDB" id="17560at2759"/>
<reference evidence="2" key="1">
    <citation type="submission" date="2020-11" db="EMBL/GenBank/DDBJ databases">
        <authorList>
            <consortium name="DOE Joint Genome Institute"/>
            <person name="Ahrendt S."/>
            <person name="Riley R."/>
            <person name="Andreopoulos W."/>
            <person name="LaButti K."/>
            <person name="Pangilinan J."/>
            <person name="Ruiz-duenas F.J."/>
            <person name="Barrasa J.M."/>
            <person name="Sanchez-Garcia M."/>
            <person name="Camarero S."/>
            <person name="Miyauchi S."/>
            <person name="Serrano A."/>
            <person name="Linde D."/>
            <person name="Babiker R."/>
            <person name="Drula E."/>
            <person name="Ayuso-Fernandez I."/>
            <person name="Pacheco R."/>
            <person name="Padilla G."/>
            <person name="Ferreira P."/>
            <person name="Barriuso J."/>
            <person name="Kellner H."/>
            <person name="Castanera R."/>
            <person name="Alfaro M."/>
            <person name="Ramirez L."/>
            <person name="Pisabarro A.G."/>
            <person name="Kuo A."/>
            <person name="Tritt A."/>
            <person name="Lipzen A."/>
            <person name="He G."/>
            <person name="Yan M."/>
            <person name="Ng V."/>
            <person name="Cullen D."/>
            <person name="Martin F."/>
            <person name="Rosso M.-N."/>
            <person name="Henrissat B."/>
            <person name="Hibbett D."/>
            <person name="Martinez A.T."/>
            <person name="Grigoriev I.V."/>
        </authorList>
    </citation>
    <scope>NUCLEOTIDE SEQUENCE</scope>
    <source>
        <strain evidence="2">AH 44721</strain>
    </source>
</reference>
<sequence>MRVAYGFNHNIESSMMYLLADAFAENGFKTIIPDLLNGGPVPPSGLAYAPDFDLGKWFTNHSQEQTRPPLDKVINALKEQGVTTFGATGYCFSTARYVFDLTFENTNKASVVAHSSLLKVPDDLEFSIDSQAKADEIFGNGKFTPGYKRNLYERCTHGFAVRGDMTGPKIKAGKEGAFKETVEWFI</sequence>
<evidence type="ECO:0000313" key="3">
    <source>
        <dbReference type="Proteomes" id="UP000724874"/>
    </source>
</evidence>
<dbReference type="PANTHER" id="PTHR17630">
    <property type="entry name" value="DIENELACTONE HYDROLASE"/>
    <property type="match status" value="1"/>
</dbReference>
<evidence type="ECO:0000259" key="1">
    <source>
        <dbReference type="Pfam" id="PF01738"/>
    </source>
</evidence>
<dbReference type="SUPFAM" id="SSF53474">
    <property type="entry name" value="alpha/beta-Hydrolases"/>
    <property type="match status" value="1"/>
</dbReference>
<gene>
    <name evidence="2" type="ORF">CPB84DRAFT_1847331</name>
</gene>
<dbReference type="GO" id="GO:0016787">
    <property type="term" value="F:hydrolase activity"/>
    <property type="evidence" value="ECO:0007669"/>
    <property type="project" value="InterPro"/>
</dbReference>
<dbReference type="InterPro" id="IPR002925">
    <property type="entry name" value="Dienelactn_hydro"/>
</dbReference>
<feature type="domain" description="Dienelactone hydrolase" evidence="1">
    <location>
        <begin position="14"/>
        <end position="185"/>
    </location>
</feature>
<keyword evidence="3" id="KW-1185">Reference proteome</keyword>
<proteinExistence type="predicted"/>
<evidence type="ECO:0000313" key="2">
    <source>
        <dbReference type="EMBL" id="KAF8900269.1"/>
    </source>
</evidence>